<reference evidence="5" key="1">
    <citation type="journal article" date="2019" name="Int. J. Syst. Evol. Microbiol.">
        <title>The Global Catalogue of Microorganisms (GCM) 10K type strain sequencing project: providing services to taxonomists for standard genome sequencing and annotation.</title>
        <authorList>
            <consortium name="The Broad Institute Genomics Platform"/>
            <consortium name="The Broad Institute Genome Sequencing Center for Infectious Disease"/>
            <person name="Wu L."/>
            <person name="Ma J."/>
        </authorList>
    </citation>
    <scope>NUCLEOTIDE SEQUENCE [LARGE SCALE GENOMIC DNA]</scope>
    <source>
        <strain evidence="5">NBRC 112502</strain>
    </source>
</reference>
<dbReference type="SUPFAM" id="SSF56349">
    <property type="entry name" value="DNA breaking-rejoining enzymes"/>
    <property type="match status" value="1"/>
</dbReference>
<evidence type="ECO:0000256" key="1">
    <source>
        <dbReference type="ARBA" id="ARBA00023125"/>
    </source>
</evidence>
<name>A0ABQ6A5G5_9PROT</name>
<keyword evidence="1" id="KW-0238">DNA-binding</keyword>
<protein>
    <submittedName>
        <fullName evidence="4">Integrase</fullName>
    </submittedName>
</protein>
<keyword evidence="5" id="KW-1185">Reference proteome</keyword>
<keyword evidence="2" id="KW-0233">DNA recombination</keyword>
<organism evidence="4 5">
    <name type="scientific">Acidocella aquatica</name>
    <dbReference type="NCBI Taxonomy" id="1922313"/>
    <lineage>
        <taxon>Bacteria</taxon>
        <taxon>Pseudomonadati</taxon>
        <taxon>Pseudomonadota</taxon>
        <taxon>Alphaproteobacteria</taxon>
        <taxon>Acetobacterales</taxon>
        <taxon>Acidocellaceae</taxon>
        <taxon>Acidocella</taxon>
    </lineage>
</organism>
<sequence>MAETRLAVIEREASERAARRLMAQAREALPPELAYLADGLMAEAVVKAVEFSRHSVSETTEKIYADDWNAFRAWCAARKAPALPAHPVVVASYLSERSEKMGRSGLRLILAAIAFYHRRSGHNWTSADPTISTVMRSILRQQQRPIRPAAALASAEIIKLLRVCAPKKGAEPSLADLRDRALLLTCFAGGLRRSELVALDVEDLKISHDGIKLKIRRSKADQEGEGAVVLIGSGSRPETCPVAAMRAWLKAGAITYGPVFRRLTAAGAIEGRLTGNGVWRVLRRRAAQAELTVEDGERLSPHGMRAGYITEAYLNGALDEQVMAHARQKSIETTRRYRNRAKTVAASPTKLLNL</sequence>
<dbReference type="Gene3D" id="1.10.150.130">
    <property type="match status" value="1"/>
</dbReference>
<dbReference type="InterPro" id="IPR010998">
    <property type="entry name" value="Integrase_recombinase_N"/>
</dbReference>
<dbReference type="InterPro" id="IPR002104">
    <property type="entry name" value="Integrase_catalytic"/>
</dbReference>
<dbReference type="Pfam" id="PF00589">
    <property type="entry name" value="Phage_integrase"/>
    <property type="match status" value="1"/>
</dbReference>
<dbReference type="SUPFAM" id="SSF47823">
    <property type="entry name" value="lambda integrase-like, N-terminal domain"/>
    <property type="match status" value="1"/>
</dbReference>
<proteinExistence type="predicted"/>
<dbReference type="InterPro" id="IPR052925">
    <property type="entry name" value="Phage_Integrase-like_Recomb"/>
</dbReference>
<dbReference type="InterPro" id="IPR013762">
    <property type="entry name" value="Integrase-like_cat_sf"/>
</dbReference>
<feature type="domain" description="Tyr recombinase" evidence="3">
    <location>
        <begin position="147"/>
        <end position="350"/>
    </location>
</feature>
<dbReference type="Gene3D" id="1.10.443.10">
    <property type="entry name" value="Intergrase catalytic core"/>
    <property type="match status" value="1"/>
</dbReference>
<dbReference type="CDD" id="cd00799">
    <property type="entry name" value="INT_Cre_C"/>
    <property type="match status" value="1"/>
</dbReference>
<dbReference type="PANTHER" id="PTHR34605:SF4">
    <property type="entry name" value="DNA ADENINE METHYLTRANSFERASE"/>
    <property type="match status" value="1"/>
</dbReference>
<dbReference type="PANTHER" id="PTHR34605">
    <property type="entry name" value="PHAGE_INTEGRASE DOMAIN-CONTAINING PROTEIN"/>
    <property type="match status" value="1"/>
</dbReference>
<dbReference type="PROSITE" id="PS51898">
    <property type="entry name" value="TYR_RECOMBINASE"/>
    <property type="match status" value="1"/>
</dbReference>
<comment type="caution">
    <text evidence="4">The sequence shown here is derived from an EMBL/GenBank/DDBJ whole genome shotgun (WGS) entry which is preliminary data.</text>
</comment>
<dbReference type="Proteomes" id="UP001156641">
    <property type="component" value="Unassembled WGS sequence"/>
</dbReference>
<evidence type="ECO:0000313" key="5">
    <source>
        <dbReference type="Proteomes" id="UP001156641"/>
    </source>
</evidence>
<evidence type="ECO:0000256" key="2">
    <source>
        <dbReference type="ARBA" id="ARBA00023172"/>
    </source>
</evidence>
<dbReference type="EMBL" id="BSOS01000001">
    <property type="protein sequence ID" value="GLR65330.1"/>
    <property type="molecule type" value="Genomic_DNA"/>
</dbReference>
<evidence type="ECO:0000259" key="3">
    <source>
        <dbReference type="PROSITE" id="PS51898"/>
    </source>
</evidence>
<dbReference type="RefSeq" id="WP_284255827.1">
    <property type="nucleotide sequence ID" value="NZ_BSOS01000001.1"/>
</dbReference>
<dbReference type="InterPro" id="IPR011010">
    <property type="entry name" value="DNA_brk_join_enz"/>
</dbReference>
<evidence type="ECO:0000313" key="4">
    <source>
        <dbReference type="EMBL" id="GLR65330.1"/>
    </source>
</evidence>
<accession>A0ABQ6A5G5</accession>
<gene>
    <name evidence="4" type="ORF">GCM10010909_00070</name>
</gene>